<organism evidence="1 2">
    <name type="scientific">Tetrapyrgos nigripes</name>
    <dbReference type="NCBI Taxonomy" id="182062"/>
    <lineage>
        <taxon>Eukaryota</taxon>
        <taxon>Fungi</taxon>
        <taxon>Dikarya</taxon>
        <taxon>Basidiomycota</taxon>
        <taxon>Agaricomycotina</taxon>
        <taxon>Agaricomycetes</taxon>
        <taxon>Agaricomycetidae</taxon>
        <taxon>Agaricales</taxon>
        <taxon>Marasmiineae</taxon>
        <taxon>Marasmiaceae</taxon>
        <taxon>Tetrapyrgos</taxon>
    </lineage>
</organism>
<evidence type="ECO:0000313" key="2">
    <source>
        <dbReference type="Proteomes" id="UP000559256"/>
    </source>
</evidence>
<name>A0A8H5CMB0_9AGAR</name>
<evidence type="ECO:0000313" key="1">
    <source>
        <dbReference type="EMBL" id="KAF5344432.1"/>
    </source>
</evidence>
<dbReference type="Proteomes" id="UP000559256">
    <property type="component" value="Unassembled WGS sequence"/>
</dbReference>
<gene>
    <name evidence="1" type="ORF">D9758_015460</name>
</gene>
<reference evidence="1 2" key="1">
    <citation type="journal article" date="2020" name="ISME J.">
        <title>Uncovering the hidden diversity of litter-decomposition mechanisms in mushroom-forming fungi.</title>
        <authorList>
            <person name="Floudas D."/>
            <person name="Bentzer J."/>
            <person name="Ahren D."/>
            <person name="Johansson T."/>
            <person name="Persson P."/>
            <person name="Tunlid A."/>
        </authorList>
    </citation>
    <scope>NUCLEOTIDE SEQUENCE [LARGE SCALE GENOMIC DNA]</scope>
    <source>
        <strain evidence="1 2">CBS 291.85</strain>
    </source>
</reference>
<protein>
    <submittedName>
        <fullName evidence="1">Uncharacterized protein</fullName>
    </submittedName>
</protein>
<sequence length="137" mass="15332">MPFNQRQRRLGGQFYFNTGTVSWFSGLALELSVLHDGLASPKPLFTGEPEYHDISSAAVQSSSTLNPSLSPHLQIPKLRCDIYRNNANWWTFGDYTRGGATANLILFSGSMVILCIRWRSVLGLGRSEWVRLGRLDA</sequence>
<accession>A0A8H5CMB0</accession>
<comment type="caution">
    <text evidence="1">The sequence shown here is derived from an EMBL/GenBank/DDBJ whole genome shotgun (WGS) entry which is preliminary data.</text>
</comment>
<dbReference type="EMBL" id="JAACJM010000125">
    <property type="protein sequence ID" value="KAF5344432.1"/>
    <property type="molecule type" value="Genomic_DNA"/>
</dbReference>
<dbReference type="AlphaFoldDB" id="A0A8H5CMB0"/>
<keyword evidence="2" id="KW-1185">Reference proteome</keyword>
<proteinExistence type="predicted"/>